<evidence type="ECO:0000313" key="2">
    <source>
        <dbReference type="Proteomes" id="UP000074914"/>
    </source>
</evidence>
<gene>
    <name evidence="1" type="ORF">CPter291_4191</name>
</gene>
<protein>
    <submittedName>
        <fullName evidence="1">Uncharacterized protein</fullName>
    </submittedName>
</protein>
<name>A0ABN4MF53_9BURK</name>
<proteinExistence type="predicted"/>
<dbReference type="EMBL" id="CP013236">
    <property type="protein sequence ID" value="AMP16421.1"/>
    <property type="molecule type" value="Genomic_DNA"/>
</dbReference>
<organism evidence="1 2">
    <name type="scientific">Collimonas pratensis</name>
    <dbReference type="NCBI Taxonomy" id="279113"/>
    <lineage>
        <taxon>Bacteria</taxon>
        <taxon>Pseudomonadati</taxon>
        <taxon>Pseudomonadota</taxon>
        <taxon>Betaproteobacteria</taxon>
        <taxon>Burkholderiales</taxon>
        <taxon>Oxalobacteraceae</taxon>
        <taxon>Collimonas</taxon>
    </lineage>
</organism>
<reference evidence="1 2" key="1">
    <citation type="submission" date="2015-11" db="EMBL/GenBank/DDBJ databases">
        <title>Exploring the genomic traits of fungus-feeding bacterial genus Collimonas.</title>
        <authorList>
            <person name="Song C."/>
            <person name="Schmidt R."/>
            <person name="de Jager V."/>
            <person name="Krzyzanowska D."/>
            <person name="Jongedijk E."/>
            <person name="Cankar K."/>
            <person name="Beekwilder J."/>
            <person name="van Veen A."/>
            <person name="de Boer W."/>
            <person name="van Veen J.A."/>
            <person name="Garbeva P."/>
        </authorList>
    </citation>
    <scope>NUCLEOTIDE SEQUENCE [LARGE SCALE GENOMIC DNA]</scope>
    <source>
        <strain evidence="1 2">Ter291</strain>
    </source>
</reference>
<evidence type="ECO:0000313" key="1">
    <source>
        <dbReference type="EMBL" id="AMP16421.1"/>
    </source>
</evidence>
<dbReference type="RefSeq" id="WP_156480144.1">
    <property type="nucleotide sequence ID" value="NZ_CP013236.1"/>
</dbReference>
<keyword evidence="2" id="KW-1185">Reference proteome</keyword>
<accession>A0ABN4MF53</accession>
<sequence length="220" mass="24101">MHFELPEKVASSVKEFASHYVMIVVSILTALALEQVVVTIHHKTSASIASANIRAELRENWKNVANLRKTHAENEVKLQAIVDALTDHMSKGGSIDTEQLNKLAQEATPLSIDTALNRTSAWDTAIANQALAYMNQADLNRYSAAYAGMRHVESFAPALVTDKLLRDAADLRLAVNTGKVDLQEVARILSRRLITMQIIGNQLKDLDAALIEFGGDVTTP</sequence>
<dbReference type="Proteomes" id="UP000074914">
    <property type="component" value="Chromosome"/>
</dbReference>